<sequence>MNVRKWASCKKNGRPDSMSQNWRWKPKGRGSFDVGGQGGHSVMKLGHVWHVKELRGMGQQDRQRRIITYERMNAINVPQGLRLEQPK</sequence>
<name>A0AAV1R0T1_9ROSI</name>
<organism evidence="2 3">
    <name type="scientific">Dovyalis caffra</name>
    <dbReference type="NCBI Taxonomy" id="77055"/>
    <lineage>
        <taxon>Eukaryota</taxon>
        <taxon>Viridiplantae</taxon>
        <taxon>Streptophyta</taxon>
        <taxon>Embryophyta</taxon>
        <taxon>Tracheophyta</taxon>
        <taxon>Spermatophyta</taxon>
        <taxon>Magnoliopsida</taxon>
        <taxon>eudicotyledons</taxon>
        <taxon>Gunneridae</taxon>
        <taxon>Pentapetalae</taxon>
        <taxon>rosids</taxon>
        <taxon>fabids</taxon>
        <taxon>Malpighiales</taxon>
        <taxon>Salicaceae</taxon>
        <taxon>Flacourtieae</taxon>
        <taxon>Dovyalis</taxon>
    </lineage>
</organism>
<gene>
    <name evidence="2" type="ORF">DCAF_LOCUS3573</name>
</gene>
<dbReference type="EMBL" id="CAWUPB010000850">
    <property type="protein sequence ID" value="CAK7325881.1"/>
    <property type="molecule type" value="Genomic_DNA"/>
</dbReference>
<evidence type="ECO:0000256" key="1">
    <source>
        <dbReference type="SAM" id="MobiDB-lite"/>
    </source>
</evidence>
<feature type="region of interest" description="Disordered" evidence="1">
    <location>
        <begin position="1"/>
        <end position="29"/>
    </location>
</feature>
<dbReference type="Proteomes" id="UP001314170">
    <property type="component" value="Unassembled WGS sequence"/>
</dbReference>
<evidence type="ECO:0000313" key="2">
    <source>
        <dbReference type="EMBL" id="CAK7325881.1"/>
    </source>
</evidence>
<accession>A0AAV1R0T1</accession>
<dbReference type="AlphaFoldDB" id="A0AAV1R0T1"/>
<proteinExistence type="predicted"/>
<reference evidence="2 3" key="1">
    <citation type="submission" date="2024-01" db="EMBL/GenBank/DDBJ databases">
        <authorList>
            <person name="Waweru B."/>
        </authorList>
    </citation>
    <scope>NUCLEOTIDE SEQUENCE [LARGE SCALE GENOMIC DNA]</scope>
</reference>
<protein>
    <submittedName>
        <fullName evidence="2">Uncharacterized protein</fullName>
    </submittedName>
</protein>
<comment type="caution">
    <text evidence="2">The sequence shown here is derived from an EMBL/GenBank/DDBJ whole genome shotgun (WGS) entry which is preliminary data.</text>
</comment>
<keyword evidence="3" id="KW-1185">Reference proteome</keyword>
<evidence type="ECO:0000313" key="3">
    <source>
        <dbReference type="Proteomes" id="UP001314170"/>
    </source>
</evidence>